<dbReference type="EMBL" id="RBIL01000003">
    <property type="protein sequence ID" value="RKQ84983.1"/>
    <property type="molecule type" value="Genomic_DNA"/>
</dbReference>
<gene>
    <name evidence="1" type="ORF">C8N24_6614</name>
</gene>
<dbReference type="OrthoDB" id="9788770at2"/>
<reference evidence="1 2" key="1">
    <citation type="submission" date="2018-10" db="EMBL/GenBank/DDBJ databases">
        <title>Genomic Encyclopedia of Archaeal and Bacterial Type Strains, Phase II (KMG-II): from individual species to whole genera.</title>
        <authorList>
            <person name="Goeker M."/>
        </authorList>
    </citation>
    <scope>NUCLEOTIDE SEQUENCE [LARGE SCALE GENOMIC DNA]</scope>
    <source>
        <strain evidence="1 2">DSM 14954</strain>
    </source>
</reference>
<dbReference type="Proteomes" id="UP000278962">
    <property type="component" value="Unassembled WGS sequence"/>
</dbReference>
<dbReference type="Gene3D" id="1.10.10.10">
    <property type="entry name" value="Winged helix-like DNA-binding domain superfamily/Winged helix DNA-binding domain"/>
    <property type="match status" value="1"/>
</dbReference>
<dbReference type="RefSeq" id="WP_121258550.1">
    <property type="nucleotide sequence ID" value="NZ_RBIL01000003.1"/>
</dbReference>
<proteinExistence type="predicted"/>
<dbReference type="InterPro" id="IPR036390">
    <property type="entry name" value="WH_DNA-bd_sf"/>
</dbReference>
<dbReference type="InterPro" id="IPR036388">
    <property type="entry name" value="WH-like_DNA-bd_sf"/>
</dbReference>
<name>A0A660KVF7_9ACTN</name>
<protein>
    <submittedName>
        <fullName evidence="1">Helix-turn-helix protein</fullName>
    </submittedName>
</protein>
<sequence length="188" mass="20813">MARAADGWLYANALRHRVLYEYAGSPASPSDVARRLGRPLNLVSYHTGVLREHGFLELVRTERRRGGTAHVYRAVADATIEDEEWARLAPGARRMLVRGALASITETSWEAALAGAFDARTAHLSRLPVQLDAVARRDVAILLRRLVDELEAIQAAADRRAADGRRRVDVVLAGFEMDERQSAFGVRS</sequence>
<accession>A0A660KVF7</accession>
<evidence type="ECO:0000313" key="1">
    <source>
        <dbReference type="EMBL" id="RKQ84983.1"/>
    </source>
</evidence>
<dbReference type="SUPFAM" id="SSF46785">
    <property type="entry name" value="Winged helix' DNA-binding domain"/>
    <property type="match status" value="1"/>
</dbReference>
<organism evidence="1 2">
    <name type="scientific">Solirubrobacter pauli</name>
    <dbReference type="NCBI Taxonomy" id="166793"/>
    <lineage>
        <taxon>Bacteria</taxon>
        <taxon>Bacillati</taxon>
        <taxon>Actinomycetota</taxon>
        <taxon>Thermoleophilia</taxon>
        <taxon>Solirubrobacterales</taxon>
        <taxon>Solirubrobacteraceae</taxon>
        <taxon>Solirubrobacter</taxon>
    </lineage>
</organism>
<evidence type="ECO:0000313" key="2">
    <source>
        <dbReference type="Proteomes" id="UP000278962"/>
    </source>
</evidence>
<dbReference type="AlphaFoldDB" id="A0A660KVF7"/>
<keyword evidence="2" id="KW-1185">Reference proteome</keyword>
<comment type="caution">
    <text evidence="1">The sequence shown here is derived from an EMBL/GenBank/DDBJ whole genome shotgun (WGS) entry which is preliminary data.</text>
</comment>